<dbReference type="GO" id="GO:0004888">
    <property type="term" value="F:transmembrane signaling receptor activity"/>
    <property type="evidence" value="ECO:0007669"/>
    <property type="project" value="InterPro"/>
</dbReference>
<accession>A0A914WHX4</accession>
<dbReference type="SUPFAM" id="SSF90112">
    <property type="entry name" value="Neurotransmitter-gated ion-channel transmembrane pore"/>
    <property type="match status" value="1"/>
</dbReference>
<dbReference type="InterPro" id="IPR006028">
    <property type="entry name" value="GABAA/Glycine_rcpt"/>
</dbReference>
<feature type="transmembrane region" description="Helical" evidence="1">
    <location>
        <begin position="120"/>
        <end position="137"/>
    </location>
</feature>
<dbReference type="Pfam" id="PF02932">
    <property type="entry name" value="Neur_chan_memb"/>
    <property type="match status" value="1"/>
</dbReference>
<evidence type="ECO:0000259" key="2">
    <source>
        <dbReference type="Pfam" id="PF02932"/>
    </source>
</evidence>
<name>A0A914WHX4_9BILA</name>
<dbReference type="GO" id="GO:0016020">
    <property type="term" value="C:membrane"/>
    <property type="evidence" value="ECO:0007669"/>
    <property type="project" value="InterPro"/>
</dbReference>
<dbReference type="InterPro" id="IPR038050">
    <property type="entry name" value="Neuro_actylchol_rec"/>
</dbReference>
<dbReference type="PRINTS" id="PR00253">
    <property type="entry name" value="GABAARECEPTR"/>
</dbReference>
<dbReference type="WBParaSite" id="PSAMB.scaffold4164size15442.g23597.t1">
    <property type="protein sequence ID" value="PSAMB.scaffold4164size15442.g23597.t1"/>
    <property type="gene ID" value="PSAMB.scaffold4164size15442.g23597"/>
</dbReference>
<keyword evidence="3" id="KW-1185">Reference proteome</keyword>
<evidence type="ECO:0000313" key="4">
    <source>
        <dbReference type="WBParaSite" id="PSAMB.scaffold4164size15442.g23595.t2"/>
    </source>
</evidence>
<sequence length="143" mass="16356">MAVPARVSLSFTTLLTLATQGTGIRYSLPPVSYAKAIDYWYGTCMLFLFAALLEFAVVNSYMRKSQKFDDGALGYQTRASISKYPQVKTAKTIVEKVFAYRSLCLEFAQKATRIDQLSRILFPLVFIVFNVTYWLYYKFFAAE</sequence>
<dbReference type="Gene3D" id="1.20.58.390">
    <property type="entry name" value="Neurotransmitter-gated ion-channel transmembrane domain"/>
    <property type="match status" value="1"/>
</dbReference>
<keyword evidence="1" id="KW-0472">Membrane</keyword>
<protein>
    <submittedName>
        <fullName evidence="4 5">Neurotransmitter-gated ion-channel transmembrane domain-containing protein</fullName>
    </submittedName>
</protein>
<proteinExistence type="predicted"/>
<dbReference type="Proteomes" id="UP000887566">
    <property type="component" value="Unplaced"/>
</dbReference>
<dbReference type="WBParaSite" id="PSAMB.scaffold4164size15442.g23595.t2">
    <property type="protein sequence ID" value="PSAMB.scaffold4164size15442.g23595.t2"/>
    <property type="gene ID" value="PSAMB.scaffold4164size15442.g23595"/>
</dbReference>
<reference evidence="4 5" key="1">
    <citation type="submission" date="2022-11" db="UniProtKB">
        <authorList>
            <consortium name="WormBaseParasite"/>
        </authorList>
    </citation>
    <scope>IDENTIFICATION</scope>
</reference>
<keyword evidence="1" id="KW-0812">Transmembrane</keyword>
<dbReference type="InterPro" id="IPR006029">
    <property type="entry name" value="Neurotrans-gated_channel_TM"/>
</dbReference>
<dbReference type="GO" id="GO:0005230">
    <property type="term" value="F:extracellular ligand-gated monoatomic ion channel activity"/>
    <property type="evidence" value="ECO:0007669"/>
    <property type="project" value="UniProtKB-ARBA"/>
</dbReference>
<dbReference type="AlphaFoldDB" id="A0A914WHX4"/>
<evidence type="ECO:0000313" key="5">
    <source>
        <dbReference type="WBParaSite" id="PSAMB.scaffold4164size15442.g23597.t1"/>
    </source>
</evidence>
<feature type="transmembrane region" description="Helical" evidence="1">
    <location>
        <begin position="39"/>
        <end position="58"/>
    </location>
</feature>
<evidence type="ECO:0000256" key="1">
    <source>
        <dbReference type="SAM" id="Phobius"/>
    </source>
</evidence>
<organism evidence="3 5">
    <name type="scientific">Plectus sambesii</name>
    <dbReference type="NCBI Taxonomy" id="2011161"/>
    <lineage>
        <taxon>Eukaryota</taxon>
        <taxon>Metazoa</taxon>
        <taxon>Ecdysozoa</taxon>
        <taxon>Nematoda</taxon>
        <taxon>Chromadorea</taxon>
        <taxon>Plectida</taxon>
        <taxon>Plectina</taxon>
        <taxon>Plectoidea</taxon>
        <taxon>Plectidae</taxon>
        <taxon>Plectus</taxon>
    </lineage>
</organism>
<keyword evidence="1" id="KW-1133">Transmembrane helix</keyword>
<dbReference type="InterPro" id="IPR036719">
    <property type="entry name" value="Neuro-gated_channel_TM_sf"/>
</dbReference>
<evidence type="ECO:0000313" key="3">
    <source>
        <dbReference type="Proteomes" id="UP000887566"/>
    </source>
</evidence>
<feature type="domain" description="Neurotransmitter-gated ion-channel transmembrane" evidence="2">
    <location>
        <begin position="2"/>
        <end position="67"/>
    </location>
</feature>
<dbReference type="CDD" id="cd19049">
    <property type="entry name" value="LGIC_TM_anion"/>
    <property type="match status" value="1"/>
</dbReference>